<accession>A0AA36G6K8</accession>
<evidence type="ECO:0000256" key="2">
    <source>
        <dbReference type="ARBA" id="ARBA00022525"/>
    </source>
</evidence>
<reference evidence="6" key="1">
    <citation type="submission" date="2023-06" db="EMBL/GenBank/DDBJ databases">
        <authorList>
            <person name="Delattre M."/>
        </authorList>
    </citation>
    <scope>NUCLEOTIDE SEQUENCE</scope>
    <source>
        <strain evidence="6">AF72</strain>
    </source>
</reference>
<organism evidence="6 7">
    <name type="scientific">Mesorhabditis spiculigera</name>
    <dbReference type="NCBI Taxonomy" id="96644"/>
    <lineage>
        <taxon>Eukaryota</taxon>
        <taxon>Metazoa</taxon>
        <taxon>Ecdysozoa</taxon>
        <taxon>Nematoda</taxon>
        <taxon>Chromadorea</taxon>
        <taxon>Rhabditida</taxon>
        <taxon>Rhabditina</taxon>
        <taxon>Rhabditomorpha</taxon>
        <taxon>Rhabditoidea</taxon>
        <taxon>Rhabditidae</taxon>
        <taxon>Mesorhabditinae</taxon>
        <taxon>Mesorhabditis</taxon>
    </lineage>
</organism>
<evidence type="ECO:0000256" key="3">
    <source>
        <dbReference type="SAM" id="Coils"/>
    </source>
</evidence>
<feature type="non-terminal residue" evidence="6">
    <location>
        <position position="1"/>
    </location>
</feature>
<feature type="signal peptide" evidence="5">
    <location>
        <begin position="1"/>
        <end position="35"/>
    </location>
</feature>
<gene>
    <name evidence="6" type="ORF">MSPICULIGERA_LOCUS15919</name>
</gene>
<dbReference type="PROSITE" id="PS00118">
    <property type="entry name" value="PA2_HIS"/>
    <property type="match status" value="1"/>
</dbReference>
<dbReference type="InterPro" id="IPR033113">
    <property type="entry name" value="PLA2_histidine"/>
</dbReference>
<evidence type="ECO:0000313" key="6">
    <source>
        <dbReference type="EMBL" id="CAJ0577650.1"/>
    </source>
</evidence>
<feature type="region of interest" description="Disordered" evidence="4">
    <location>
        <begin position="239"/>
        <end position="326"/>
    </location>
</feature>
<evidence type="ECO:0000256" key="4">
    <source>
        <dbReference type="SAM" id="MobiDB-lite"/>
    </source>
</evidence>
<sequence length="326" mass="36687">MVALLLKMYKQLFPFPTHSTLQMLINFFLFPLTLALDWDFDDPDTYQGGGFMDCGTKGANNRFFVFFMELECPLKVVPSSFCCQVHKRCYEDHEEKGSCDSELCLCLEHATVGHVGCQTTRPAKTTQTLPPRDAGSSKGPYANLATQNVLDKLKGGTREAERTAMKKRLLQAKKDMREAEKNIDQMLEELEKEEAEENKLRGAFTKLNAQMGEVDHRRPLLREPLPPVRDFVRVPPDFKEPKAKLAPPETKKAKALPPCRPYKACPPKSPGAEGSTAYGVTEGSGKNPPLTPAERAKRYRQNKRQAVDQCDHEIPAPLFELDQDTD</sequence>
<comment type="subcellular location">
    <subcellularLocation>
        <location evidence="1">Secreted</location>
    </subcellularLocation>
</comment>
<feature type="chain" id="PRO_5041404683" evidence="5">
    <location>
        <begin position="36"/>
        <end position="326"/>
    </location>
</feature>
<feature type="compositionally biased region" description="Basic and acidic residues" evidence="4">
    <location>
        <begin position="305"/>
        <end position="314"/>
    </location>
</feature>
<evidence type="ECO:0000256" key="5">
    <source>
        <dbReference type="SAM" id="SignalP"/>
    </source>
</evidence>
<name>A0AA36G6K8_9BILA</name>
<keyword evidence="5" id="KW-0732">Signal</keyword>
<evidence type="ECO:0000256" key="1">
    <source>
        <dbReference type="ARBA" id="ARBA00004613"/>
    </source>
</evidence>
<feature type="region of interest" description="Disordered" evidence="4">
    <location>
        <begin position="120"/>
        <end position="142"/>
    </location>
</feature>
<feature type="coiled-coil region" evidence="3">
    <location>
        <begin position="162"/>
        <end position="210"/>
    </location>
</feature>
<feature type="compositionally biased region" description="Polar residues" evidence="4">
    <location>
        <begin position="120"/>
        <end position="129"/>
    </location>
</feature>
<comment type="caution">
    <text evidence="6">The sequence shown here is derived from an EMBL/GenBank/DDBJ whole genome shotgun (WGS) entry which is preliminary data.</text>
</comment>
<keyword evidence="2" id="KW-0964">Secreted</keyword>
<protein>
    <submittedName>
        <fullName evidence="6">Uncharacterized protein</fullName>
    </submittedName>
</protein>
<dbReference type="GO" id="GO:0005576">
    <property type="term" value="C:extracellular region"/>
    <property type="evidence" value="ECO:0007669"/>
    <property type="project" value="UniProtKB-SubCell"/>
</dbReference>
<keyword evidence="7" id="KW-1185">Reference proteome</keyword>
<dbReference type="AlphaFoldDB" id="A0AA36G6K8"/>
<evidence type="ECO:0000313" key="7">
    <source>
        <dbReference type="Proteomes" id="UP001177023"/>
    </source>
</evidence>
<dbReference type="Proteomes" id="UP001177023">
    <property type="component" value="Unassembled WGS sequence"/>
</dbReference>
<keyword evidence="3" id="KW-0175">Coiled coil</keyword>
<dbReference type="EMBL" id="CATQJA010002651">
    <property type="protein sequence ID" value="CAJ0577650.1"/>
    <property type="molecule type" value="Genomic_DNA"/>
</dbReference>
<proteinExistence type="predicted"/>